<dbReference type="Pfam" id="PF00326">
    <property type="entry name" value="Peptidase_S9"/>
    <property type="match status" value="1"/>
</dbReference>
<evidence type="ECO:0000256" key="2">
    <source>
        <dbReference type="ARBA" id="ARBA00022670"/>
    </source>
</evidence>
<sequence length="642" mass="71674">MVRKFGIVALAALMSSSVLYAESADWPYPQDVPVSEPVSVGLAGEVPADITRYLMARSVRSVQIAPMGGKVAYISNATGIPQVWVMNDDGTGETQLTFGNGVTFYRWHPEGTHILYGADNNGDEQEAYYLLAANGRSEKQVLEHSNAYRQFGAFSSDGTQIVYASTERNGRDFDIYVTDLESGDTRMVYEGTFGYYPVSWQPNGDNVIVSQTVGEDANNVFLLNVKSGEMKPLFKPEVASAYTDFTWYWRGTRFYFATNQDREYQALASYDMETGEMSFISEPDMDVENVRMCGGGRYLAWTTNEGGYDRLHLWDFKENRAASVPYLPDGVISISWVNMHRSWMTITVTGPSSPGDVYLWKVSEGEMRHLKAPVMAGLDRNTMVKPEAVTFKARDGVTVQGLLYLPKGVEKPPVVVDVHGGPTAQARPRWQPAAQYLVGKGIAVLDINVRGSTGFGKTYMRLDNQEKRLDSVRDLVDAVAWMREDGRVDADNAAVMGGSYGGYMVNAVMGLYPDVFKAGASFVGVSNWVRALETASPGLKASDLIEYGDIRDPKWQKFYAENSPINTAHKIKAPMFFEHGVNDPRDPVTETDDMVKTIRDNGYEVEYLRFPDEGHGIRKMSNRITHFRRLARFLETHLKAEN</sequence>
<dbReference type="InterPro" id="IPR029058">
    <property type="entry name" value="AB_hydrolase_fold"/>
</dbReference>
<reference evidence="12" key="1">
    <citation type="journal article" date="2014" name="Int. J. Syst. Evol. Microbiol.">
        <title>Complete genome sequence of Corynebacterium casei LMG S-19264T (=DSM 44701T), isolated from a smear-ripened cheese.</title>
        <authorList>
            <consortium name="US DOE Joint Genome Institute (JGI-PGF)"/>
            <person name="Walter F."/>
            <person name="Albersmeier A."/>
            <person name="Kalinowski J."/>
            <person name="Ruckert C."/>
        </authorList>
    </citation>
    <scope>NUCLEOTIDE SEQUENCE</scope>
    <source>
        <strain evidence="12">KCTC 42590</strain>
    </source>
</reference>
<evidence type="ECO:0000256" key="6">
    <source>
        <dbReference type="ARBA" id="ARBA00032284"/>
    </source>
</evidence>
<keyword evidence="5" id="KW-0007">Acetylation</keyword>
<feature type="chain" id="PRO_5037885451" description="Acyl-peptide hydrolase" evidence="9">
    <location>
        <begin position="21"/>
        <end position="642"/>
    </location>
</feature>
<dbReference type="GO" id="GO:0004252">
    <property type="term" value="F:serine-type endopeptidase activity"/>
    <property type="evidence" value="ECO:0007669"/>
    <property type="project" value="InterPro"/>
</dbReference>
<evidence type="ECO:0000256" key="4">
    <source>
        <dbReference type="ARBA" id="ARBA00022825"/>
    </source>
</evidence>
<dbReference type="InterPro" id="IPR002470">
    <property type="entry name" value="Peptidase_S9A"/>
</dbReference>
<dbReference type="Pfam" id="PF02897">
    <property type="entry name" value="Peptidase_S9_N"/>
    <property type="match status" value="1"/>
</dbReference>
<protein>
    <recommendedName>
        <fullName evidence="7">Acyl-peptide hydrolase</fullName>
    </recommendedName>
    <alternativeName>
        <fullName evidence="6">Acylaminoacyl-peptidase</fullName>
    </alternativeName>
</protein>
<dbReference type="PRINTS" id="PR00862">
    <property type="entry name" value="PROLIGOPTASE"/>
</dbReference>
<evidence type="ECO:0000256" key="3">
    <source>
        <dbReference type="ARBA" id="ARBA00022801"/>
    </source>
</evidence>
<comment type="similarity">
    <text evidence="1">Belongs to the peptidase S9A family.</text>
</comment>
<evidence type="ECO:0000259" key="10">
    <source>
        <dbReference type="Pfam" id="PF00326"/>
    </source>
</evidence>
<dbReference type="Gene3D" id="2.120.10.30">
    <property type="entry name" value="TolB, C-terminal domain"/>
    <property type="match status" value="1"/>
</dbReference>
<dbReference type="Proteomes" id="UP000630923">
    <property type="component" value="Unassembled WGS sequence"/>
</dbReference>
<dbReference type="InterPro" id="IPR001375">
    <property type="entry name" value="Peptidase_S9_cat"/>
</dbReference>
<dbReference type="SUPFAM" id="SSF50993">
    <property type="entry name" value="Peptidase/esterase 'gauge' domain"/>
    <property type="match status" value="1"/>
</dbReference>
<comment type="function">
    <text evidence="8">This enzyme catalyzes the hydrolysis of the N-terminal peptide bond of an N-acetylated peptide to generate an N-acetylated amino acid and a peptide with a free N-terminus. It preferentially cleaves off Ac-Ala, Ac-Met and Ac-Ser. Also, involved in the degradation of oxidized and glycated proteins.</text>
</comment>
<evidence type="ECO:0000256" key="8">
    <source>
        <dbReference type="ARBA" id="ARBA00045885"/>
    </source>
</evidence>
<dbReference type="PROSITE" id="PS00708">
    <property type="entry name" value="PRO_ENDOPEP_SER"/>
    <property type="match status" value="1"/>
</dbReference>
<dbReference type="AlphaFoldDB" id="A0A919APH1"/>
<keyword evidence="3" id="KW-0378">Hydrolase</keyword>
<dbReference type="RefSeq" id="WP_191250718.1">
    <property type="nucleotide sequence ID" value="NZ_BNCI01000001.1"/>
</dbReference>
<keyword evidence="2" id="KW-0645">Protease</keyword>
<dbReference type="InterPro" id="IPR011042">
    <property type="entry name" value="6-blade_b-propeller_TolB-like"/>
</dbReference>
<dbReference type="PANTHER" id="PTHR42776">
    <property type="entry name" value="SERINE PEPTIDASE S9 FAMILY MEMBER"/>
    <property type="match status" value="1"/>
</dbReference>
<feature type="domain" description="Peptidase S9A N-terminal" evidence="11">
    <location>
        <begin position="108"/>
        <end position="372"/>
    </location>
</feature>
<feature type="domain" description="Peptidase S9 prolyl oligopeptidase catalytic" evidence="10">
    <location>
        <begin position="434"/>
        <end position="639"/>
    </location>
</feature>
<comment type="caution">
    <text evidence="12">The sequence shown here is derived from an EMBL/GenBank/DDBJ whole genome shotgun (WGS) entry which is preliminary data.</text>
</comment>
<proteinExistence type="inferred from homology"/>
<gene>
    <name evidence="12" type="ORF">GCM10017044_11470</name>
</gene>
<dbReference type="InterPro" id="IPR023302">
    <property type="entry name" value="Pept_S9A_N"/>
</dbReference>
<dbReference type="GO" id="GO:0006508">
    <property type="term" value="P:proteolysis"/>
    <property type="evidence" value="ECO:0007669"/>
    <property type="project" value="UniProtKB-KW"/>
</dbReference>
<organism evidence="12 13">
    <name type="scientific">Kordiimonas sediminis</name>
    <dbReference type="NCBI Taxonomy" id="1735581"/>
    <lineage>
        <taxon>Bacteria</taxon>
        <taxon>Pseudomonadati</taxon>
        <taxon>Pseudomonadota</taxon>
        <taxon>Alphaproteobacteria</taxon>
        <taxon>Kordiimonadales</taxon>
        <taxon>Kordiimonadaceae</taxon>
        <taxon>Kordiimonas</taxon>
    </lineage>
</organism>
<evidence type="ECO:0000259" key="11">
    <source>
        <dbReference type="Pfam" id="PF02897"/>
    </source>
</evidence>
<dbReference type="SUPFAM" id="SSF53474">
    <property type="entry name" value="alpha/beta-Hydrolases"/>
    <property type="match status" value="1"/>
</dbReference>
<evidence type="ECO:0000313" key="12">
    <source>
        <dbReference type="EMBL" id="GHF18646.1"/>
    </source>
</evidence>
<evidence type="ECO:0000313" key="13">
    <source>
        <dbReference type="Proteomes" id="UP000630923"/>
    </source>
</evidence>
<dbReference type="InterPro" id="IPR002471">
    <property type="entry name" value="Pept_S9_AS"/>
</dbReference>
<evidence type="ECO:0000256" key="5">
    <source>
        <dbReference type="ARBA" id="ARBA00022990"/>
    </source>
</evidence>
<keyword evidence="9" id="KW-0732">Signal</keyword>
<dbReference type="EMBL" id="BNCI01000001">
    <property type="protein sequence ID" value="GHF18646.1"/>
    <property type="molecule type" value="Genomic_DNA"/>
</dbReference>
<evidence type="ECO:0000256" key="7">
    <source>
        <dbReference type="ARBA" id="ARBA00032596"/>
    </source>
</evidence>
<evidence type="ECO:0000256" key="1">
    <source>
        <dbReference type="ARBA" id="ARBA00005228"/>
    </source>
</evidence>
<name>A0A919APH1_9PROT</name>
<keyword evidence="4" id="KW-0720">Serine protease</keyword>
<keyword evidence="13" id="KW-1185">Reference proteome</keyword>
<evidence type="ECO:0000256" key="9">
    <source>
        <dbReference type="SAM" id="SignalP"/>
    </source>
</evidence>
<reference evidence="12" key="2">
    <citation type="submission" date="2020-09" db="EMBL/GenBank/DDBJ databases">
        <authorList>
            <person name="Sun Q."/>
            <person name="Kim S."/>
        </authorList>
    </citation>
    <scope>NUCLEOTIDE SEQUENCE</scope>
    <source>
        <strain evidence="12">KCTC 42590</strain>
    </source>
</reference>
<feature type="signal peptide" evidence="9">
    <location>
        <begin position="1"/>
        <end position="20"/>
    </location>
</feature>
<dbReference type="Gene3D" id="3.40.50.1820">
    <property type="entry name" value="alpha/beta hydrolase"/>
    <property type="match status" value="1"/>
</dbReference>
<accession>A0A919APH1</accession>
<dbReference type="PANTHER" id="PTHR42776:SF27">
    <property type="entry name" value="DIPEPTIDYL PEPTIDASE FAMILY MEMBER 6"/>
    <property type="match status" value="1"/>
</dbReference>